<accession>A0AA97L2S3</accession>
<dbReference type="CTD" id="3814"/>
<proteinExistence type="predicted"/>
<gene>
    <name evidence="3" type="primary">KISS1</name>
</gene>
<evidence type="ECO:0000313" key="2">
    <source>
        <dbReference type="Proteomes" id="UP001190640"/>
    </source>
</evidence>
<evidence type="ECO:0000313" key="3">
    <source>
        <dbReference type="RefSeq" id="XP_054837932.1"/>
    </source>
</evidence>
<name>A0AA97L2S3_EUBMA</name>
<reference evidence="3" key="1">
    <citation type="submission" date="2025-08" db="UniProtKB">
        <authorList>
            <consortium name="RefSeq"/>
        </authorList>
    </citation>
    <scope>IDENTIFICATION</scope>
    <source>
        <tissue evidence="3">Blood</tissue>
    </source>
</reference>
<dbReference type="GO" id="GO:0007204">
    <property type="term" value="P:positive regulation of cytosolic calcium ion concentration"/>
    <property type="evidence" value="ECO:0007669"/>
    <property type="project" value="TreeGrafter"/>
</dbReference>
<protein>
    <submittedName>
        <fullName evidence="3">Metastasis-suppressor KiSS-1</fullName>
    </submittedName>
</protein>
<feature type="signal peptide" evidence="1">
    <location>
        <begin position="1"/>
        <end position="19"/>
    </location>
</feature>
<keyword evidence="2" id="KW-1185">Reference proteome</keyword>
<dbReference type="InterPro" id="IPR020207">
    <property type="entry name" value="Metastasis-suppressor_KiSS-1"/>
</dbReference>
<dbReference type="Pfam" id="PF15152">
    <property type="entry name" value="Kisspeptin"/>
    <property type="match status" value="1"/>
</dbReference>
<dbReference type="KEGG" id="emc:129331414"/>
<dbReference type="Proteomes" id="UP001190640">
    <property type="component" value="Chromosome 5"/>
</dbReference>
<dbReference type="AlphaFoldDB" id="A0AA97L2S3"/>
<dbReference type="PANTHER" id="PTHR16955:SF6">
    <property type="entry name" value="METASTASIS-SUPPRESSOR KISS-1"/>
    <property type="match status" value="1"/>
</dbReference>
<dbReference type="RefSeq" id="XP_054837932.1">
    <property type="nucleotide sequence ID" value="XM_054981957.1"/>
</dbReference>
<dbReference type="GO" id="GO:0007186">
    <property type="term" value="P:G protein-coupled receptor signaling pathway"/>
    <property type="evidence" value="ECO:0007669"/>
    <property type="project" value="TreeGrafter"/>
</dbReference>
<dbReference type="PANTHER" id="PTHR16955">
    <property type="entry name" value="METASTASIS-SUPPRESSOR KISS-1"/>
    <property type="match status" value="1"/>
</dbReference>
<evidence type="ECO:0000256" key="1">
    <source>
        <dbReference type="SAM" id="SignalP"/>
    </source>
</evidence>
<organism evidence="2 3">
    <name type="scientific">Eublepharis macularius</name>
    <name type="common">Leopard gecko</name>
    <name type="synonym">Cyrtodactylus macularius</name>
    <dbReference type="NCBI Taxonomy" id="481883"/>
    <lineage>
        <taxon>Eukaryota</taxon>
        <taxon>Metazoa</taxon>
        <taxon>Chordata</taxon>
        <taxon>Craniata</taxon>
        <taxon>Vertebrata</taxon>
        <taxon>Euteleostomi</taxon>
        <taxon>Lepidosauria</taxon>
        <taxon>Squamata</taxon>
        <taxon>Bifurcata</taxon>
        <taxon>Gekkota</taxon>
        <taxon>Eublepharidae</taxon>
        <taxon>Eublepharinae</taxon>
        <taxon>Eublepharis</taxon>
    </lineage>
</organism>
<feature type="chain" id="PRO_5041739334" evidence="1">
    <location>
        <begin position="20"/>
        <end position="133"/>
    </location>
</feature>
<keyword evidence="1" id="KW-0732">Signal</keyword>
<sequence length="133" mass="15251">MSLFSSMLLLLFLVRAHFGKPANSFSLLKDTWHEDELAKNFVIPIHWANAMPCPERQSSSGTPSLKSAPPLLCKRQEHQMQSWQGMHPVKSRVISIPQEALLVEREKDLSTYNWNSFGLRYGKRQAVKAKMKI</sequence>
<dbReference type="GeneID" id="129331414"/>
<dbReference type="GO" id="GO:0031773">
    <property type="term" value="F:kisspeptin receptor binding"/>
    <property type="evidence" value="ECO:0007669"/>
    <property type="project" value="TreeGrafter"/>
</dbReference>